<protein>
    <submittedName>
        <fullName evidence="1">Uncharacterized protein</fullName>
    </submittedName>
</protein>
<dbReference type="RefSeq" id="WP_153295520.1">
    <property type="nucleotide sequence ID" value="NZ_CP157942.1"/>
</dbReference>
<dbReference type="AlphaFoldDB" id="A0AAU7Q200"/>
<sequence>MISARNTTYTPSTSTPASNELTCYGGEKHSFKRKITAPYVIEVIILIMLDEISNLA</sequence>
<evidence type="ECO:0000313" key="1">
    <source>
        <dbReference type="EMBL" id="XBS66947.1"/>
    </source>
</evidence>
<name>A0AAU7Q200_9RICK</name>
<organism evidence="1">
    <name type="scientific">Wolbachia endosymbiont of Armadillidium arcangelii</name>
    <dbReference type="NCBI Taxonomy" id="3158571"/>
    <lineage>
        <taxon>Bacteria</taxon>
        <taxon>Pseudomonadati</taxon>
        <taxon>Pseudomonadota</taxon>
        <taxon>Alphaproteobacteria</taxon>
        <taxon>Rickettsiales</taxon>
        <taxon>Anaplasmataceae</taxon>
        <taxon>Wolbachieae</taxon>
        <taxon>Wolbachia</taxon>
    </lineage>
</organism>
<reference evidence="1" key="1">
    <citation type="submission" date="2024-06" db="EMBL/GenBank/DDBJ databases">
        <authorList>
            <person name="Dussert Y."/>
            <person name="Peccoud J."/>
            <person name="Pigeault R."/>
        </authorList>
    </citation>
    <scope>NUCLEOTIDE SEQUENCE</scope>
    <source>
        <strain evidence="1">WArc</strain>
    </source>
</reference>
<accession>A0AAU7Q200</accession>
<gene>
    <name evidence="1" type="ORF">ABLO99_07265</name>
</gene>
<dbReference type="EMBL" id="CP157942">
    <property type="protein sequence ID" value="XBS66947.1"/>
    <property type="molecule type" value="Genomic_DNA"/>
</dbReference>
<proteinExistence type="predicted"/>